<protein>
    <submittedName>
        <fullName evidence="2">Uncharacterized protein</fullName>
    </submittedName>
</protein>
<organism evidence="2 3">
    <name type="scientific">Geodia barretti</name>
    <name type="common">Barrett's horny sponge</name>
    <dbReference type="NCBI Taxonomy" id="519541"/>
    <lineage>
        <taxon>Eukaryota</taxon>
        <taxon>Metazoa</taxon>
        <taxon>Porifera</taxon>
        <taxon>Demospongiae</taxon>
        <taxon>Heteroscleromorpha</taxon>
        <taxon>Tetractinellida</taxon>
        <taxon>Astrophorina</taxon>
        <taxon>Geodiidae</taxon>
        <taxon>Geodia</taxon>
    </lineage>
</organism>
<feature type="region of interest" description="Disordered" evidence="1">
    <location>
        <begin position="218"/>
        <end position="411"/>
    </location>
</feature>
<dbReference type="InterPro" id="IPR011029">
    <property type="entry name" value="DEATH-like_dom_sf"/>
</dbReference>
<sequence>MDDYSDNLAFRRVVVSVAERLTDEEVRKLIYIRLYSQREALSPNPQTLEVLATLEQAKIFGPTRPEGLLDILEKDLKNRQLANLVRVFIRNRNKKSVLVQDHDDDGPRYAKQGVLSENEETESDSRLRMCYKMAISQANVLVRHLEALRVATASDGVDGAAARAALGDISEAAVALARLKEKANLELLEASALCVSAGDEEKREQQDYEDVDVWFTEEDAEPLPSTPVSVVTPATLPLPPPPRQQKPSPKPKPTLKPKPKLNNPNTGHVARSPRCLPRSGFNNPPSRPSSLPELLEDTPENGEESDEDDYISPEQIEDEASDYYDDVQPRRNSKLLKKTISLPHISDSEQLPGTSPSLRPLPAPRRMLEKPLPDPPSDSPTDDQQAAMDQNTNRDYTLPEPGDEYEPIYDDIVEHTLLSRLARPRPSSSSSSSSD</sequence>
<dbReference type="EMBL" id="CASHTH010002803">
    <property type="protein sequence ID" value="CAI8035448.1"/>
    <property type="molecule type" value="Genomic_DNA"/>
</dbReference>
<gene>
    <name evidence="2" type="ORF">GBAR_LOCUS19888</name>
</gene>
<dbReference type="Gene3D" id="1.10.533.10">
    <property type="entry name" value="Death Domain, Fas"/>
    <property type="match status" value="1"/>
</dbReference>
<feature type="compositionally biased region" description="Low complexity" evidence="1">
    <location>
        <begin position="222"/>
        <end position="235"/>
    </location>
</feature>
<comment type="caution">
    <text evidence="2">The sequence shown here is derived from an EMBL/GenBank/DDBJ whole genome shotgun (WGS) entry which is preliminary data.</text>
</comment>
<accession>A0AA35SU87</accession>
<reference evidence="2" key="1">
    <citation type="submission" date="2023-03" db="EMBL/GenBank/DDBJ databases">
        <authorList>
            <person name="Steffen K."/>
            <person name="Cardenas P."/>
        </authorList>
    </citation>
    <scope>NUCLEOTIDE SEQUENCE</scope>
</reference>
<evidence type="ECO:0000313" key="2">
    <source>
        <dbReference type="EMBL" id="CAI8035448.1"/>
    </source>
</evidence>
<feature type="compositionally biased region" description="Acidic residues" evidence="1">
    <location>
        <begin position="294"/>
        <end position="325"/>
    </location>
</feature>
<feature type="region of interest" description="Disordered" evidence="1">
    <location>
        <begin position="100"/>
        <end position="121"/>
    </location>
</feature>
<proteinExistence type="predicted"/>
<evidence type="ECO:0000256" key="1">
    <source>
        <dbReference type="SAM" id="MobiDB-lite"/>
    </source>
</evidence>
<feature type="compositionally biased region" description="Pro residues" evidence="1">
    <location>
        <begin position="236"/>
        <end position="252"/>
    </location>
</feature>
<dbReference type="AlphaFoldDB" id="A0AA35SU87"/>
<evidence type="ECO:0000313" key="3">
    <source>
        <dbReference type="Proteomes" id="UP001174909"/>
    </source>
</evidence>
<feature type="compositionally biased region" description="Polar residues" evidence="1">
    <location>
        <begin position="348"/>
        <end position="357"/>
    </location>
</feature>
<feature type="compositionally biased region" description="Acidic residues" evidence="1">
    <location>
        <begin position="401"/>
        <end position="411"/>
    </location>
</feature>
<name>A0AA35SU87_GEOBA</name>
<dbReference type="Proteomes" id="UP001174909">
    <property type="component" value="Unassembled WGS sequence"/>
</dbReference>
<keyword evidence="3" id="KW-1185">Reference proteome</keyword>